<organism evidence="1 2">
    <name type="scientific">Flavobacterium luteum</name>
    <dbReference type="NCBI Taxonomy" id="2026654"/>
    <lineage>
        <taxon>Bacteria</taxon>
        <taxon>Pseudomonadati</taxon>
        <taxon>Bacteroidota</taxon>
        <taxon>Flavobacteriia</taxon>
        <taxon>Flavobacteriales</taxon>
        <taxon>Flavobacteriaceae</taxon>
        <taxon>Flavobacterium</taxon>
    </lineage>
</organism>
<proteinExistence type="predicted"/>
<evidence type="ECO:0000313" key="2">
    <source>
        <dbReference type="Proteomes" id="UP000490922"/>
    </source>
</evidence>
<sequence length="407" mass="46488">MICNACIILTTLKKNKMKHYLLTILVLFCINSTFAQLTLTNGNHVLEISGSVSGFYNYRSLKAGEIDHSKDRFKLRDAQIGLDGRVGDDFEYALKVDFADIAANNVTNTIDPENPGLMDASITYKGLKFMDVEMGYGKLHYSRDVMVPFEYSAYWQSAELTRGSIFSTRDIGVTLMKNFWKQRANIYISAYTGLGELSIAGDNDPSGKLEYVGRFDLSYPSRYRYRDIDDRHTPIPMFSIGIDGRYMNKKLPSGTSFPTDAAGAYGLKVIDGKRYIYGIDASFQYMGWSGQFEIQQIRMEPQNTDDPLFQNLTPQQTKGYVLAGGYIAQLNYFIQDWKTILSARYEELDLNDLVSGNSQRFSPAIAYQIHGYNAMIKLQYFNIIKEESIDPFNWNEQFRLGMQFQFK</sequence>
<dbReference type="Proteomes" id="UP000490922">
    <property type="component" value="Unassembled WGS sequence"/>
</dbReference>
<evidence type="ECO:0000313" key="1">
    <source>
        <dbReference type="EMBL" id="KAB1154941.1"/>
    </source>
</evidence>
<protein>
    <recommendedName>
        <fullName evidence="3">Porin</fullName>
    </recommendedName>
</protein>
<name>A0A7J5ABI6_9FLAO</name>
<dbReference type="EMBL" id="WAEM01000006">
    <property type="protein sequence ID" value="KAB1154941.1"/>
    <property type="molecule type" value="Genomic_DNA"/>
</dbReference>
<dbReference type="InterPro" id="IPR023614">
    <property type="entry name" value="Porin_dom_sf"/>
</dbReference>
<keyword evidence="2" id="KW-1185">Reference proteome</keyword>
<dbReference type="InterPro" id="IPR010870">
    <property type="entry name" value="Porin_O/P"/>
</dbReference>
<comment type="caution">
    <text evidence="1">The sequence shown here is derived from an EMBL/GenBank/DDBJ whole genome shotgun (WGS) entry which is preliminary data.</text>
</comment>
<dbReference type="Pfam" id="PF07396">
    <property type="entry name" value="Porin_O_P"/>
    <property type="match status" value="1"/>
</dbReference>
<gene>
    <name evidence="1" type="ORF">F6464_10980</name>
</gene>
<dbReference type="AlphaFoldDB" id="A0A7J5ABI6"/>
<evidence type="ECO:0008006" key="3">
    <source>
        <dbReference type="Google" id="ProtNLM"/>
    </source>
</evidence>
<reference evidence="1 2" key="1">
    <citation type="submission" date="2019-09" db="EMBL/GenBank/DDBJ databases">
        <title>Flavobacterium sp. nov., isolated from glacier ice.</title>
        <authorList>
            <person name="Liu Q."/>
        </authorList>
    </citation>
    <scope>NUCLEOTIDE SEQUENCE [LARGE SCALE GENOMIC DNA]</scope>
    <source>
        <strain evidence="1 2">NBRC 112527</strain>
    </source>
</reference>
<dbReference type="Gene3D" id="2.40.160.10">
    <property type="entry name" value="Porin"/>
    <property type="match status" value="1"/>
</dbReference>
<accession>A0A7J5ABI6</accession>
<dbReference type="OrthoDB" id="9807854at2"/>